<dbReference type="AlphaFoldDB" id="A0AAU8A3S8"/>
<comment type="catalytic activity">
    <reaction evidence="2">
        <text>2 GTP = 3',3'-c-di-GMP + 2 diphosphate</text>
        <dbReference type="Rhea" id="RHEA:24898"/>
        <dbReference type="ChEBI" id="CHEBI:33019"/>
        <dbReference type="ChEBI" id="CHEBI:37565"/>
        <dbReference type="ChEBI" id="CHEBI:58805"/>
        <dbReference type="EC" id="2.7.7.65"/>
    </reaction>
</comment>
<evidence type="ECO:0000256" key="1">
    <source>
        <dbReference type="ARBA" id="ARBA00012528"/>
    </source>
</evidence>
<dbReference type="SMART" id="SM00267">
    <property type="entry name" value="GGDEF"/>
    <property type="match status" value="1"/>
</dbReference>
<evidence type="ECO:0000259" key="3">
    <source>
        <dbReference type="PROSITE" id="PS50887"/>
    </source>
</evidence>
<dbReference type="CDD" id="cd01949">
    <property type="entry name" value="GGDEF"/>
    <property type="match status" value="1"/>
</dbReference>
<reference evidence="4" key="1">
    <citation type="submission" date="2022-06" db="EMBL/GenBank/DDBJ databases">
        <title>New Polynucleobacter species.</title>
        <authorList>
            <person name="Hahn M.W."/>
        </authorList>
    </citation>
    <scope>NUCLEOTIDE SEQUENCE</scope>
    <source>
        <strain evidence="4">UK-FUSCHL-C3</strain>
    </source>
</reference>
<sequence length="137" mass="15634">MFDIDHFKYVNDQYGHLVGDLVLKNLVTHCQSILRDIDLLGRVGGEEFLVILPNTDEGRAMDVAERLRTQISQKTLALANQNKIKITISNGIAIFDPKNEIDLIHSVLADKYYQQADFAMYLAKQKGRNQTRVWKAT</sequence>
<dbReference type="NCBIfam" id="TIGR00254">
    <property type="entry name" value="GGDEF"/>
    <property type="match status" value="1"/>
</dbReference>
<dbReference type="InterPro" id="IPR000160">
    <property type="entry name" value="GGDEF_dom"/>
</dbReference>
<dbReference type="InterPro" id="IPR050469">
    <property type="entry name" value="Diguanylate_Cyclase"/>
</dbReference>
<evidence type="ECO:0000313" key="4">
    <source>
        <dbReference type="EMBL" id="XCC58358.1"/>
    </source>
</evidence>
<evidence type="ECO:0000256" key="2">
    <source>
        <dbReference type="ARBA" id="ARBA00034247"/>
    </source>
</evidence>
<proteinExistence type="predicted"/>
<dbReference type="SUPFAM" id="SSF55073">
    <property type="entry name" value="Nucleotide cyclase"/>
    <property type="match status" value="1"/>
</dbReference>
<dbReference type="Pfam" id="PF00990">
    <property type="entry name" value="GGDEF"/>
    <property type="match status" value="1"/>
</dbReference>
<protein>
    <recommendedName>
        <fullName evidence="1">diguanylate cyclase</fullName>
        <ecNumber evidence="1">2.7.7.65</ecNumber>
    </recommendedName>
</protein>
<dbReference type="PROSITE" id="PS50887">
    <property type="entry name" value="GGDEF"/>
    <property type="match status" value="1"/>
</dbReference>
<dbReference type="EMBL" id="CP099959">
    <property type="protein sequence ID" value="XCC58358.1"/>
    <property type="molecule type" value="Genomic_DNA"/>
</dbReference>
<dbReference type="GO" id="GO:0052621">
    <property type="term" value="F:diguanylate cyclase activity"/>
    <property type="evidence" value="ECO:0007669"/>
    <property type="project" value="UniProtKB-EC"/>
</dbReference>
<name>A0AAU8A3S8_9BURK</name>
<accession>A0AAU8A3S8</accession>
<dbReference type="EC" id="2.7.7.65" evidence="1"/>
<dbReference type="Gene3D" id="3.30.70.270">
    <property type="match status" value="1"/>
</dbReference>
<feature type="domain" description="GGDEF" evidence="3">
    <location>
        <begin position="1"/>
        <end position="136"/>
    </location>
</feature>
<dbReference type="PANTHER" id="PTHR45138">
    <property type="entry name" value="REGULATORY COMPONENTS OF SENSORY TRANSDUCTION SYSTEM"/>
    <property type="match status" value="1"/>
</dbReference>
<dbReference type="InterPro" id="IPR029787">
    <property type="entry name" value="Nucleotide_cyclase"/>
</dbReference>
<dbReference type="PANTHER" id="PTHR45138:SF9">
    <property type="entry name" value="DIGUANYLATE CYCLASE DGCM-RELATED"/>
    <property type="match status" value="1"/>
</dbReference>
<gene>
    <name evidence="4" type="ORF">NKE59_03435</name>
</gene>
<organism evidence="4">
    <name type="scientific">Polynucleobacter sp. UK-FUSCHL-C3</name>
    <dbReference type="NCBI Taxonomy" id="2955208"/>
    <lineage>
        <taxon>Bacteria</taxon>
        <taxon>Pseudomonadati</taxon>
        <taxon>Pseudomonadota</taxon>
        <taxon>Betaproteobacteria</taxon>
        <taxon>Burkholderiales</taxon>
        <taxon>Burkholderiaceae</taxon>
        <taxon>Polynucleobacter</taxon>
    </lineage>
</organism>
<dbReference type="InterPro" id="IPR043128">
    <property type="entry name" value="Rev_trsase/Diguanyl_cyclase"/>
</dbReference>